<feature type="transmembrane region" description="Helical" evidence="1">
    <location>
        <begin position="35"/>
        <end position="57"/>
    </location>
</feature>
<proteinExistence type="predicted"/>
<organism evidence="2 3">
    <name type="scientific">Acidicapsa dinghuensis</name>
    <dbReference type="NCBI Taxonomy" id="2218256"/>
    <lineage>
        <taxon>Bacteria</taxon>
        <taxon>Pseudomonadati</taxon>
        <taxon>Acidobacteriota</taxon>
        <taxon>Terriglobia</taxon>
        <taxon>Terriglobales</taxon>
        <taxon>Acidobacteriaceae</taxon>
        <taxon>Acidicapsa</taxon>
    </lineage>
</organism>
<keyword evidence="1" id="KW-1133">Transmembrane helix</keyword>
<evidence type="ECO:0000256" key="1">
    <source>
        <dbReference type="SAM" id="Phobius"/>
    </source>
</evidence>
<keyword evidence="1" id="KW-0472">Membrane</keyword>
<sequence>MPSHSDAHDPKREPLGEEVDASLGYEGTDVKVTGIVVFLTALAIFVAVVGLLCVFIGKAINSGLARSDGPTTKWNHPVDVRSLGNMATSPELQKQFAQLASRFPSPRLQTDDGYQEVTDIHAKEDLLLDNYSWIDESRGTVRIPIERAMELIAERGLPVAPQTAEGPMLAHDVQPTVKAPLTNGFARTGYEQEQIEKQGLVQYEQAYH</sequence>
<dbReference type="RefSeq" id="WP_263342028.1">
    <property type="nucleotide sequence ID" value="NZ_JAGSYH010000009.1"/>
</dbReference>
<evidence type="ECO:0000313" key="3">
    <source>
        <dbReference type="Proteomes" id="UP001596091"/>
    </source>
</evidence>
<comment type="caution">
    <text evidence="2">The sequence shown here is derived from an EMBL/GenBank/DDBJ whole genome shotgun (WGS) entry which is preliminary data.</text>
</comment>
<accession>A0ABW1ELY7</accession>
<keyword evidence="1" id="KW-0812">Transmembrane</keyword>
<evidence type="ECO:0000313" key="2">
    <source>
        <dbReference type="EMBL" id="MFC5864295.1"/>
    </source>
</evidence>
<protein>
    <submittedName>
        <fullName evidence="2">Uncharacterized protein</fullName>
    </submittedName>
</protein>
<reference evidence="3" key="1">
    <citation type="journal article" date="2019" name="Int. J. Syst. Evol. Microbiol.">
        <title>The Global Catalogue of Microorganisms (GCM) 10K type strain sequencing project: providing services to taxonomists for standard genome sequencing and annotation.</title>
        <authorList>
            <consortium name="The Broad Institute Genomics Platform"/>
            <consortium name="The Broad Institute Genome Sequencing Center for Infectious Disease"/>
            <person name="Wu L."/>
            <person name="Ma J."/>
        </authorList>
    </citation>
    <scope>NUCLEOTIDE SEQUENCE [LARGE SCALE GENOMIC DNA]</scope>
    <source>
        <strain evidence="3">JCM 4087</strain>
    </source>
</reference>
<dbReference type="Proteomes" id="UP001596091">
    <property type="component" value="Unassembled WGS sequence"/>
</dbReference>
<name>A0ABW1ELY7_9BACT</name>
<dbReference type="EMBL" id="JBHSPH010000009">
    <property type="protein sequence ID" value="MFC5864295.1"/>
    <property type="molecule type" value="Genomic_DNA"/>
</dbReference>
<keyword evidence="3" id="KW-1185">Reference proteome</keyword>
<gene>
    <name evidence="2" type="ORF">ACFPT7_18460</name>
</gene>